<dbReference type="InterPro" id="IPR001633">
    <property type="entry name" value="EAL_dom"/>
</dbReference>
<dbReference type="KEGG" id="smax:FJR03_06325"/>
<feature type="transmembrane region" description="Helical" evidence="1">
    <location>
        <begin position="154"/>
        <end position="172"/>
    </location>
</feature>
<dbReference type="Gene3D" id="3.30.70.270">
    <property type="match status" value="1"/>
</dbReference>
<feature type="transmembrane region" description="Helical" evidence="1">
    <location>
        <begin position="81"/>
        <end position="99"/>
    </location>
</feature>
<feature type="transmembrane region" description="Helical" evidence="1">
    <location>
        <begin position="105"/>
        <end position="125"/>
    </location>
</feature>
<dbReference type="InterPro" id="IPR035919">
    <property type="entry name" value="EAL_sf"/>
</dbReference>
<dbReference type="InterPro" id="IPR050706">
    <property type="entry name" value="Cyclic-di-GMP_PDE-like"/>
</dbReference>
<keyword evidence="1" id="KW-0812">Transmembrane</keyword>
<dbReference type="Gene3D" id="3.20.20.450">
    <property type="entry name" value="EAL domain"/>
    <property type="match status" value="1"/>
</dbReference>
<dbReference type="CDD" id="cd01948">
    <property type="entry name" value="EAL"/>
    <property type="match status" value="1"/>
</dbReference>
<evidence type="ECO:0000256" key="1">
    <source>
        <dbReference type="SAM" id="Phobius"/>
    </source>
</evidence>
<dbReference type="Pfam" id="PF00990">
    <property type="entry name" value="GGDEF"/>
    <property type="match status" value="1"/>
</dbReference>
<dbReference type="Proteomes" id="UP000593910">
    <property type="component" value="Chromosome"/>
</dbReference>
<keyword evidence="1" id="KW-0472">Membrane</keyword>
<dbReference type="InterPro" id="IPR000160">
    <property type="entry name" value="GGDEF_dom"/>
</dbReference>
<feature type="transmembrane region" description="Helical" evidence="1">
    <location>
        <begin position="130"/>
        <end position="148"/>
    </location>
</feature>
<feature type="domain" description="EAL" evidence="2">
    <location>
        <begin position="361"/>
        <end position="611"/>
    </location>
</feature>
<reference evidence="4 5" key="1">
    <citation type="submission" date="2019-06" db="EMBL/GenBank/DDBJ databases">
        <title>Sulfurimonas gotlandica sp. nov., a chemoautotrophic and psychrotolerant epsilonproteobacterium isolated from a pelagic redoxcline, and an emended description of the genus Sulfurimonas.</title>
        <authorList>
            <person name="Wang S."/>
            <person name="Jiang L."/>
            <person name="Shao Z."/>
        </authorList>
    </citation>
    <scope>NUCLEOTIDE SEQUENCE [LARGE SCALE GENOMIC DNA]</scope>
    <source>
        <strain evidence="4 5">B2</strain>
    </source>
</reference>
<dbReference type="NCBIfam" id="TIGR00254">
    <property type="entry name" value="GGDEF"/>
    <property type="match status" value="1"/>
</dbReference>
<proteinExistence type="predicted"/>
<organism evidence="4 5">
    <name type="scientific">Sulfurimonas marina</name>
    <dbReference type="NCBI Taxonomy" id="2590551"/>
    <lineage>
        <taxon>Bacteria</taxon>
        <taxon>Pseudomonadati</taxon>
        <taxon>Campylobacterota</taxon>
        <taxon>Epsilonproteobacteria</taxon>
        <taxon>Campylobacterales</taxon>
        <taxon>Sulfurimonadaceae</taxon>
        <taxon>Sulfurimonas</taxon>
    </lineage>
</organism>
<evidence type="ECO:0000259" key="2">
    <source>
        <dbReference type="PROSITE" id="PS50883"/>
    </source>
</evidence>
<dbReference type="EMBL" id="CP041165">
    <property type="protein sequence ID" value="QOP41379.1"/>
    <property type="molecule type" value="Genomic_DNA"/>
</dbReference>
<evidence type="ECO:0000313" key="5">
    <source>
        <dbReference type="Proteomes" id="UP000593910"/>
    </source>
</evidence>
<dbReference type="PROSITE" id="PS50887">
    <property type="entry name" value="GGDEF"/>
    <property type="match status" value="1"/>
</dbReference>
<dbReference type="SMART" id="SM00052">
    <property type="entry name" value="EAL"/>
    <property type="match status" value="1"/>
</dbReference>
<dbReference type="Pfam" id="PF00563">
    <property type="entry name" value="EAL"/>
    <property type="match status" value="1"/>
</dbReference>
<sequence length="611" mass="70753">MNENISFYKFMHRQILVVIALLVGTSPGYLITGYIYTDMIVELWWFFSILVISVYGYILYEKYKKCETIEQQEMWLGKVRRFMFLYFSAWTVMFAYYVKHPIIDMHYMAIATQLGCTVVAATILASQKKLVISTVITLMLPITLYLIIVGSTYSYILAFFTVILSIVLLYAAKNTHEYLTKSRFQAYHDYLTGLGNRRFFIEMLESSVKENKDRFTYLLLIDLDHFKTINDTLGHDVGDELLIEVSKRMTGLAKGGKHFVARLGGDEFCILSRGFNTNQECLDDAKEFAQELLDMIKCSYIIDNNHLFISSSIGISIINNPRLQANEFLKEADIAMYEAKNKGRDGIIIFNDELCKIIEKKLEIERYLHFAVDNSEVKLQYQPQVNAQGKVIGCEVLARWHNEHIGDVSPDVFIPIAENTGYIIELGEYILERALQALVKWDRSGIRLAQISVNISMRQFLDNSFIDMVEKLFDRYNIYSFKTQVIFEITETSTSDNLKKIVDVINKLKNFGIKFSMDDFGTGYSSLSYLREMPIDELKIDKSFVSKLDDEQQALLVKSIIEISRNMNLSIVAEGVEEKYQKDFLEELDCDLYQGYLFYKPLNQEDFEALF</sequence>
<dbReference type="SUPFAM" id="SSF55073">
    <property type="entry name" value="Nucleotide cyclase"/>
    <property type="match status" value="1"/>
</dbReference>
<feature type="transmembrane region" description="Helical" evidence="1">
    <location>
        <begin position="15"/>
        <end position="37"/>
    </location>
</feature>
<dbReference type="AlphaFoldDB" id="A0A7M1AVB6"/>
<dbReference type="PROSITE" id="PS50883">
    <property type="entry name" value="EAL"/>
    <property type="match status" value="1"/>
</dbReference>
<feature type="transmembrane region" description="Helical" evidence="1">
    <location>
        <begin position="43"/>
        <end position="60"/>
    </location>
</feature>
<dbReference type="InterPro" id="IPR029787">
    <property type="entry name" value="Nucleotide_cyclase"/>
</dbReference>
<protein>
    <submittedName>
        <fullName evidence="4">EAL domain-containing protein</fullName>
    </submittedName>
</protein>
<keyword evidence="5" id="KW-1185">Reference proteome</keyword>
<dbReference type="GO" id="GO:0071111">
    <property type="term" value="F:cyclic-guanylate-specific phosphodiesterase activity"/>
    <property type="evidence" value="ECO:0007669"/>
    <property type="project" value="InterPro"/>
</dbReference>
<dbReference type="PANTHER" id="PTHR33121">
    <property type="entry name" value="CYCLIC DI-GMP PHOSPHODIESTERASE PDEF"/>
    <property type="match status" value="1"/>
</dbReference>
<dbReference type="SUPFAM" id="SSF141868">
    <property type="entry name" value="EAL domain-like"/>
    <property type="match status" value="1"/>
</dbReference>
<dbReference type="InterPro" id="IPR043128">
    <property type="entry name" value="Rev_trsase/Diguanyl_cyclase"/>
</dbReference>
<evidence type="ECO:0000313" key="4">
    <source>
        <dbReference type="EMBL" id="QOP41379.1"/>
    </source>
</evidence>
<gene>
    <name evidence="4" type="ORF">FJR03_06325</name>
</gene>
<evidence type="ECO:0000259" key="3">
    <source>
        <dbReference type="PROSITE" id="PS50887"/>
    </source>
</evidence>
<dbReference type="SMART" id="SM00267">
    <property type="entry name" value="GGDEF"/>
    <property type="match status" value="1"/>
</dbReference>
<name>A0A7M1AVB6_9BACT</name>
<keyword evidence="1" id="KW-1133">Transmembrane helix</keyword>
<dbReference type="CDD" id="cd01949">
    <property type="entry name" value="GGDEF"/>
    <property type="match status" value="1"/>
</dbReference>
<dbReference type="RefSeq" id="WP_193112693.1">
    <property type="nucleotide sequence ID" value="NZ_CP041165.1"/>
</dbReference>
<accession>A0A7M1AVB6</accession>
<dbReference type="PANTHER" id="PTHR33121:SF70">
    <property type="entry name" value="SIGNALING PROTEIN YKOW"/>
    <property type="match status" value="1"/>
</dbReference>
<feature type="domain" description="GGDEF" evidence="3">
    <location>
        <begin position="214"/>
        <end position="352"/>
    </location>
</feature>